<dbReference type="OrthoDB" id="434126at2759"/>
<evidence type="ECO:0000256" key="6">
    <source>
        <dbReference type="ARBA" id="ARBA00023136"/>
    </source>
</evidence>
<feature type="transmembrane region" description="Helical" evidence="8">
    <location>
        <begin position="379"/>
        <end position="400"/>
    </location>
</feature>
<comment type="subcellular location">
    <subcellularLocation>
        <location evidence="1">Endoplasmic reticulum membrane</location>
        <topology evidence="1">Multi-pass membrane protein</topology>
    </subcellularLocation>
</comment>
<dbReference type="Pfam" id="PF06762">
    <property type="entry name" value="LMF1"/>
    <property type="match status" value="1"/>
</dbReference>
<dbReference type="GeneID" id="94428825"/>
<evidence type="ECO:0000256" key="8">
    <source>
        <dbReference type="SAM" id="Phobius"/>
    </source>
</evidence>
<feature type="domain" description="Lipase maturation factor 1/2 C-terminal" evidence="10">
    <location>
        <begin position="704"/>
        <end position="829"/>
    </location>
</feature>
<evidence type="ECO:0000256" key="7">
    <source>
        <dbReference type="SAM" id="MobiDB-lite"/>
    </source>
</evidence>
<organism evidence="11 12">
    <name type="scientific">Cystoisospora suis</name>
    <dbReference type="NCBI Taxonomy" id="483139"/>
    <lineage>
        <taxon>Eukaryota</taxon>
        <taxon>Sar</taxon>
        <taxon>Alveolata</taxon>
        <taxon>Apicomplexa</taxon>
        <taxon>Conoidasida</taxon>
        <taxon>Coccidia</taxon>
        <taxon>Eucoccidiorida</taxon>
        <taxon>Eimeriorina</taxon>
        <taxon>Sarcocystidae</taxon>
        <taxon>Cystoisospora</taxon>
    </lineage>
</organism>
<evidence type="ECO:0000259" key="9">
    <source>
        <dbReference type="Pfam" id="PF06762"/>
    </source>
</evidence>
<feature type="compositionally biased region" description="Polar residues" evidence="7">
    <location>
        <begin position="1"/>
        <end position="11"/>
    </location>
</feature>
<feature type="transmembrane region" description="Helical" evidence="8">
    <location>
        <begin position="637"/>
        <end position="658"/>
    </location>
</feature>
<keyword evidence="6 8" id="KW-0472">Membrane</keyword>
<dbReference type="InterPro" id="IPR057433">
    <property type="entry name" value="LMF1/2_C"/>
</dbReference>
<keyword evidence="3 8" id="KW-0812">Transmembrane</keyword>
<proteinExistence type="inferred from homology"/>
<dbReference type="VEuPathDB" id="ToxoDB:CSUI_005438"/>
<feature type="transmembrane region" description="Helical" evidence="8">
    <location>
        <begin position="352"/>
        <end position="372"/>
    </location>
</feature>
<dbReference type="AlphaFoldDB" id="A0A2C6KTT0"/>
<keyword evidence="12" id="KW-1185">Reference proteome</keyword>
<feature type="transmembrane region" description="Helical" evidence="8">
    <location>
        <begin position="238"/>
        <end position="258"/>
    </location>
</feature>
<feature type="compositionally biased region" description="Basic and acidic residues" evidence="7">
    <location>
        <begin position="462"/>
        <end position="471"/>
    </location>
</feature>
<feature type="region of interest" description="Disordered" evidence="7">
    <location>
        <begin position="1"/>
        <end position="44"/>
    </location>
</feature>
<keyword evidence="4" id="KW-0256">Endoplasmic reticulum</keyword>
<evidence type="ECO:0000259" key="10">
    <source>
        <dbReference type="Pfam" id="PF25179"/>
    </source>
</evidence>
<gene>
    <name evidence="11" type="ORF">CSUI_005438</name>
</gene>
<evidence type="ECO:0000256" key="4">
    <source>
        <dbReference type="ARBA" id="ARBA00022824"/>
    </source>
</evidence>
<feature type="non-terminal residue" evidence="11">
    <location>
        <position position="835"/>
    </location>
</feature>
<evidence type="ECO:0000256" key="5">
    <source>
        <dbReference type="ARBA" id="ARBA00022989"/>
    </source>
</evidence>
<name>A0A2C6KTT0_9APIC</name>
<feature type="transmembrane region" description="Helical" evidence="8">
    <location>
        <begin position="144"/>
        <end position="162"/>
    </location>
</feature>
<dbReference type="RefSeq" id="XP_067922423.1">
    <property type="nucleotide sequence ID" value="XM_068065614.1"/>
</dbReference>
<feature type="transmembrane region" description="Helical" evidence="8">
    <location>
        <begin position="213"/>
        <end position="231"/>
    </location>
</feature>
<dbReference type="Proteomes" id="UP000221165">
    <property type="component" value="Unassembled WGS sequence"/>
</dbReference>
<feature type="region of interest" description="Disordered" evidence="7">
    <location>
        <begin position="462"/>
        <end position="487"/>
    </location>
</feature>
<evidence type="ECO:0000313" key="12">
    <source>
        <dbReference type="Proteomes" id="UP000221165"/>
    </source>
</evidence>
<feature type="transmembrane region" description="Helical" evidence="8">
    <location>
        <begin position="583"/>
        <end position="605"/>
    </location>
</feature>
<evidence type="ECO:0000256" key="1">
    <source>
        <dbReference type="ARBA" id="ARBA00004477"/>
    </source>
</evidence>
<evidence type="ECO:0000256" key="3">
    <source>
        <dbReference type="ARBA" id="ARBA00022692"/>
    </source>
</evidence>
<keyword evidence="5 8" id="KW-1133">Transmembrane helix</keyword>
<evidence type="ECO:0000313" key="11">
    <source>
        <dbReference type="EMBL" id="PHJ20737.1"/>
    </source>
</evidence>
<accession>A0A2C6KTT0</accession>
<feature type="transmembrane region" description="Helical" evidence="8">
    <location>
        <begin position="612"/>
        <end position="631"/>
    </location>
</feature>
<dbReference type="GO" id="GO:0051604">
    <property type="term" value="P:protein maturation"/>
    <property type="evidence" value="ECO:0007669"/>
    <property type="project" value="InterPro"/>
</dbReference>
<feature type="domain" description="Lipase maturation factor 1/2 N-terminal" evidence="9">
    <location>
        <begin position="258"/>
        <end position="419"/>
    </location>
</feature>
<feature type="transmembrane region" description="Helical" evidence="8">
    <location>
        <begin position="670"/>
        <end position="688"/>
    </location>
</feature>
<dbReference type="GO" id="GO:0005789">
    <property type="term" value="C:endoplasmic reticulum membrane"/>
    <property type="evidence" value="ECO:0007669"/>
    <property type="project" value="UniProtKB-SubCell"/>
</dbReference>
<comment type="caution">
    <text evidence="11">The sequence shown here is derived from an EMBL/GenBank/DDBJ whole genome shotgun (WGS) entry which is preliminary data.</text>
</comment>
<dbReference type="Pfam" id="PF25179">
    <property type="entry name" value="LMF1_C"/>
    <property type="match status" value="1"/>
</dbReference>
<comment type="similarity">
    <text evidence="2">Belongs to the lipase maturation factor family.</text>
</comment>
<dbReference type="PANTHER" id="PTHR14463">
    <property type="entry name" value="LIPASE MATURATION FACTOR"/>
    <property type="match status" value="1"/>
</dbReference>
<sequence length="835" mass="93965">MAHPPQAQSSFHEGRSGGGPSANTYIPSPAASSSPYTREESVRHRNLSAEGTANQNFNNSFFDGSNFWGGGGYTGDAKDRSCCLQSCLYPRAGMSETEGGCRWRKSWDHFVEMARITWSCKDPRHKLDHQSLERMKSTYWLTRVVYLRALGFIYFVAFLVAFNQSQGLIGSDGILPAQDYAEGIKKSFVAGESMWEKIKEFPSLFLLLPANDFWIHCIPFIGLIVSFLMLVQGASNGFLLLLLWVLYQTVKSVGQAWYSFGWESQLLELGFLSIWVCPFWNASRFPASWPTPKICVWGNRWLLFRLILGAGLIKLRGDQAWRDLTALDYHYETMPIPSPLSWYFHNQPHGAHVFQVVVNHIIECALSFLLLLPFRQCRLLGGLIQILFQVAIIISGNFAFLNHLSIIPAIMCLDDHFLTCLFPSKTLDRLPPLVKAGCAGAWSMPLIQAWPIAGKEPPLLEQEKEGKHGGEGLDSAGGGRRDNGNGSEHARLLASAEAGAAYEAEQGHLHSALQEDDDTPRTCCCWYRPNAVRFLRSMKISPQLRQRMKTEVQENRGKLLLELLAATGITVFMGFVTNPSTTGVWIVIAVFFLAIYLAASSAFFTKALISHVFVELVLLTVTLWSFVAVYQHGPAVWSVWLTACLFTILIAFAYTTLANAALIYKVHVEVLIALLILSLSIPVVYNLISPQQVMNTSLDNPLELLNTYGAFGTITKDRYELIIQGTDDPAPNENSVWKSYEFKCKPGDVNRRPCLITPYHYRLDWLMWFVSMGSASSAELYHPWFYPFLRKLLKNTRSVTNLLAINPFENRDPPTGIRVLKKLYRFTKRPYVGRG</sequence>
<dbReference type="PANTHER" id="PTHR14463:SF10">
    <property type="entry name" value="LIPASE MATURATION FACTOR 1"/>
    <property type="match status" value="1"/>
</dbReference>
<protein>
    <submittedName>
        <fullName evidence="11">Rhoptry protein rop14</fullName>
    </submittedName>
</protein>
<dbReference type="InterPro" id="IPR009613">
    <property type="entry name" value="LMF"/>
</dbReference>
<dbReference type="InterPro" id="IPR057434">
    <property type="entry name" value="LMF1/2_N"/>
</dbReference>
<reference evidence="11 12" key="1">
    <citation type="journal article" date="2017" name="Int. J. Parasitol.">
        <title>The genome of the protozoan parasite Cystoisospora suis and a reverse vaccinology approach to identify vaccine candidates.</title>
        <authorList>
            <person name="Palmieri N."/>
            <person name="Shrestha A."/>
            <person name="Ruttkowski B."/>
            <person name="Beck T."/>
            <person name="Vogl C."/>
            <person name="Tomley F."/>
            <person name="Blake D.P."/>
            <person name="Joachim A."/>
        </authorList>
    </citation>
    <scope>NUCLEOTIDE SEQUENCE [LARGE SCALE GENOMIC DNA]</scope>
    <source>
        <strain evidence="11 12">Wien I</strain>
    </source>
</reference>
<dbReference type="EMBL" id="MIGC01002630">
    <property type="protein sequence ID" value="PHJ20737.1"/>
    <property type="molecule type" value="Genomic_DNA"/>
</dbReference>
<feature type="transmembrane region" description="Helical" evidence="8">
    <location>
        <begin position="559"/>
        <end position="577"/>
    </location>
</feature>
<evidence type="ECO:0000256" key="2">
    <source>
        <dbReference type="ARBA" id="ARBA00005512"/>
    </source>
</evidence>